<feature type="compositionally biased region" description="Polar residues" evidence="3">
    <location>
        <begin position="12"/>
        <end position="30"/>
    </location>
</feature>
<dbReference type="InterPro" id="IPR038867">
    <property type="entry name" value="WAC"/>
</dbReference>
<dbReference type="PANTHER" id="PTHR15911">
    <property type="entry name" value="WW DOMAIN-CONTAINING ADAPTER PROTEIN WITH COILED-COIL"/>
    <property type="match status" value="1"/>
</dbReference>
<keyword evidence="2" id="KW-0539">Nucleus</keyword>
<evidence type="ECO:0000256" key="1">
    <source>
        <dbReference type="ARBA" id="ARBA00004123"/>
    </source>
</evidence>
<evidence type="ECO:0000313" key="4">
    <source>
        <dbReference type="EMBL" id="ESP01676.1"/>
    </source>
</evidence>
<dbReference type="HOGENOM" id="CLU_2043886_0_0_1"/>
<evidence type="ECO:0000256" key="2">
    <source>
        <dbReference type="ARBA" id="ARBA00023242"/>
    </source>
</evidence>
<sequence length="137" mass="15100">MSELSEHGSCHSPANSTTSSQNAPVNTSALSGAGFSKKDQSAELQSTFSNYYNEKLIGHVMGWQADLAEREAKRYWQEALTVGSHHCSQISVELTKARSLVRVAEIESTLHEQRILFLDKQIAEIENLKPPSSLLPS</sequence>
<comment type="subcellular location">
    <subcellularLocation>
        <location evidence="1">Nucleus</location>
    </subcellularLocation>
</comment>
<dbReference type="GO" id="GO:0010506">
    <property type="term" value="P:regulation of autophagy"/>
    <property type="evidence" value="ECO:0007669"/>
    <property type="project" value="TreeGrafter"/>
</dbReference>
<dbReference type="GO" id="GO:0000993">
    <property type="term" value="F:RNA polymerase II complex binding"/>
    <property type="evidence" value="ECO:0007669"/>
    <property type="project" value="TreeGrafter"/>
</dbReference>
<gene>
    <name evidence="4" type="ORF">LOTGIDRAFT_225233</name>
</gene>
<proteinExistence type="predicted"/>
<name>V4B240_LOTGI</name>
<dbReference type="GO" id="GO:0003682">
    <property type="term" value="F:chromatin binding"/>
    <property type="evidence" value="ECO:0007669"/>
    <property type="project" value="TreeGrafter"/>
</dbReference>
<dbReference type="RefSeq" id="XP_009047662.1">
    <property type="nucleotide sequence ID" value="XM_009049414.1"/>
</dbReference>
<evidence type="ECO:0000313" key="5">
    <source>
        <dbReference type="Proteomes" id="UP000030746"/>
    </source>
</evidence>
<dbReference type="GeneID" id="20247270"/>
<protein>
    <submittedName>
        <fullName evidence="4">Uncharacterized protein</fullName>
    </submittedName>
</protein>
<dbReference type="CTD" id="20247270"/>
<dbReference type="STRING" id="225164.V4B240"/>
<dbReference type="GO" id="GO:0005634">
    <property type="term" value="C:nucleus"/>
    <property type="evidence" value="ECO:0007669"/>
    <property type="project" value="UniProtKB-SubCell"/>
</dbReference>
<dbReference type="OMA" id="NSYMSAT"/>
<dbReference type="Proteomes" id="UP000030746">
    <property type="component" value="Unassembled WGS sequence"/>
</dbReference>
<dbReference type="AlphaFoldDB" id="V4B240"/>
<dbReference type="KEGG" id="lgi:LOTGIDRAFT_225233"/>
<dbReference type="PANTHER" id="PTHR15911:SF6">
    <property type="entry name" value="WW DOMAIN-CONTAINING ADAPTER PROTEIN WITH COILED-COIL"/>
    <property type="match status" value="1"/>
</dbReference>
<reference evidence="4 5" key="1">
    <citation type="journal article" date="2013" name="Nature">
        <title>Insights into bilaterian evolution from three spiralian genomes.</title>
        <authorList>
            <person name="Simakov O."/>
            <person name="Marletaz F."/>
            <person name="Cho S.J."/>
            <person name="Edsinger-Gonzales E."/>
            <person name="Havlak P."/>
            <person name="Hellsten U."/>
            <person name="Kuo D.H."/>
            <person name="Larsson T."/>
            <person name="Lv J."/>
            <person name="Arendt D."/>
            <person name="Savage R."/>
            <person name="Osoegawa K."/>
            <person name="de Jong P."/>
            <person name="Grimwood J."/>
            <person name="Chapman J.A."/>
            <person name="Shapiro H."/>
            <person name="Aerts A."/>
            <person name="Otillar R.P."/>
            <person name="Terry A.Y."/>
            <person name="Boore J.L."/>
            <person name="Grigoriev I.V."/>
            <person name="Lindberg D.R."/>
            <person name="Seaver E.C."/>
            <person name="Weisblat D.A."/>
            <person name="Putnam N.H."/>
            <person name="Rokhsar D.S."/>
        </authorList>
    </citation>
    <scope>NUCLEOTIDE SEQUENCE [LARGE SCALE GENOMIC DNA]</scope>
</reference>
<keyword evidence="5" id="KW-1185">Reference proteome</keyword>
<dbReference type="GO" id="GO:1904263">
    <property type="term" value="P:positive regulation of TORC1 signaling"/>
    <property type="evidence" value="ECO:0007669"/>
    <property type="project" value="TreeGrafter"/>
</dbReference>
<accession>V4B240</accession>
<dbReference type="EMBL" id="KB200430">
    <property type="protein sequence ID" value="ESP01676.1"/>
    <property type="molecule type" value="Genomic_DNA"/>
</dbReference>
<dbReference type="OrthoDB" id="10072039at2759"/>
<feature type="region of interest" description="Disordered" evidence="3">
    <location>
        <begin position="1"/>
        <end position="36"/>
    </location>
</feature>
<organism evidence="4 5">
    <name type="scientific">Lottia gigantea</name>
    <name type="common">Giant owl limpet</name>
    <dbReference type="NCBI Taxonomy" id="225164"/>
    <lineage>
        <taxon>Eukaryota</taxon>
        <taxon>Metazoa</taxon>
        <taxon>Spiralia</taxon>
        <taxon>Lophotrochozoa</taxon>
        <taxon>Mollusca</taxon>
        <taxon>Gastropoda</taxon>
        <taxon>Patellogastropoda</taxon>
        <taxon>Lottioidea</taxon>
        <taxon>Lottiidae</taxon>
        <taxon>Lottia</taxon>
    </lineage>
</organism>
<evidence type="ECO:0000256" key="3">
    <source>
        <dbReference type="SAM" id="MobiDB-lite"/>
    </source>
</evidence>